<evidence type="ECO:0000313" key="2">
    <source>
        <dbReference type="EMBL" id="MDF4026116.1"/>
    </source>
</evidence>
<comment type="caution">
    <text evidence="2">The sequence shown here is derived from an EMBL/GenBank/DDBJ whole genome shotgun (WGS) entry which is preliminary data.</text>
</comment>
<feature type="domain" description="NAD(P)-binding" evidence="1">
    <location>
        <begin position="13"/>
        <end position="154"/>
    </location>
</feature>
<name>A0ABT6BD92_9GAMM</name>
<dbReference type="EMBL" id="JARJJS010000004">
    <property type="protein sequence ID" value="MDF4026116.1"/>
    <property type="molecule type" value="Genomic_DNA"/>
</dbReference>
<protein>
    <submittedName>
        <fullName evidence="2">Complex I NDUFA9 subunit family protein</fullName>
    </submittedName>
</protein>
<dbReference type="InterPro" id="IPR051207">
    <property type="entry name" value="ComplexI_NDUFA9_subunit"/>
</dbReference>
<dbReference type="Gene3D" id="3.40.50.720">
    <property type="entry name" value="NAD(P)-binding Rossmann-like Domain"/>
    <property type="match status" value="1"/>
</dbReference>
<dbReference type="Pfam" id="PF13460">
    <property type="entry name" value="NAD_binding_10"/>
    <property type="match status" value="1"/>
</dbReference>
<proteinExistence type="predicted"/>
<evidence type="ECO:0000313" key="3">
    <source>
        <dbReference type="Proteomes" id="UP001528850"/>
    </source>
</evidence>
<accession>A0ABT6BD92</accession>
<organism evidence="2 3">
    <name type="scientific">Luteibacter sahnii</name>
    <dbReference type="NCBI Taxonomy" id="3021977"/>
    <lineage>
        <taxon>Bacteria</taxon>
        <taxon>Pseudomonadati</taxon>
        <taxon>Pseudomonadota</taxon>
        <taxon>Gammaproteobacteria</taxon>
        <taxon>Lysobacterales</taxon>
        <taxon>Rhodanobacteraceae</taxon>
        <taxon>Luteibacter</taxon>
    </lineage>
</organism>
<dbReference type="CDD" id="cd05271">
    <property type="entry name" value="NDUFA9_like_SDR_a"/>
    <property type="match status" value="1"/>
</dbReference>
<reference evidence="2 3" key="1">
    <citation type="journal article" date="2024" name="Curr. Microbiol.">
        <title>Luteibacter sahnii sp. nov., A Novel Yellow-Colored Xanthomonadin Pigment Producing Probiotic Bacterium from Healthy Rice Seed Microbiome.</title>
        <authorList>
            <person name="Jaiswal G."/>
            <person name="Rana R."/>
            <person name="Nayak P.K."/>
            <person name="Chouhan R."/>
            <person name="Gandhi S.G."/>
            <person name="Patel H.K."/>
            <person name="Patil P.B."/>
        </authorList>
    </citation>
    <scope>NUCLEOTIDE SEQUENCE [LARGE SCALE GENOMIC DNA]</scope>
    <source>
        <strain evidence="2 3">PPL201</strain>
    </source>
</reference>
<dbReference type="SUPFAM" id="SSF51735">
    <property type="entry name" value="NAD(P)-binding Rossmann-fold domains"/>
    <property type="match status" value="1"/>
</dbReference>
<evidence type="ECO:0000259" key="1">
    <source>
        <dbReference type="Pfam" id="PF13460"/>
    </source>
</evidence>
<dbReference type="Proteomes" id="UP001528850">
    <property type="component" value="Unassembled WGS sequence"/>
</dbReference>
<dbReference type="InterPro" id="IPR016040">
    <property type="entry name" value="NAD(P)-bd_dom"/>
</dbReference>
<keyword evidence="3" id="KW-1185">Reference proteome</keyword>
<dbReference type="PANTHER" id="PTHR12126">
    <property type="entry name" value="NADH-UBIQUINONE OXIDOREDUCTASE 39 KDA SUBUNIT-RELATED"/>
    <property type="match status" value="1"/>
</dbReference>
<dbReference type="PANTHER" id="PTHR12126:SF11">
    <property type="entry name" value="NADH DEHYDROGENASE [UBIQUINONE] 1 ALPHA SUBCOMPLEX SUBUNIT 9, MITOCHONDRIAL"/>
    <property type="match status" value="1"/>
</dbReference>
<dbReference type="InterPro" id="IPR036291">
    <property type="entry name" value="NAD(P)-bd_dom_sf"/>
</dbReference>
<sequence length="316" mass="34578">MSRPTPQRIVILGGTGFVGSRLVPRLAADGHGIVLLSRNRQARRHATVGRNVQVVSTDVYDPPSLRSQVADADAVINLVGILNESGRQTFARAHVELTRLVVDACRDTGVLRLHQMSALHAGAASSAYLRSRGEAEALVKASTLDWTIYRPSTIFGPNDGLITRFDRLLAIAPVMPLPRPHARMAPVYVGDVVEAMARAVADPARSVLHTFELYGRETWTLLNLVRAIRDARGRHRVVLPMPDGLGRVQAQVAQFVPGKPFTPDNFRTLMIDSVGSTDGLAELGIEPQALSAWLPRLLGQPIRQRRLDASRQKRPS</sequence>
<gene>
    <name evidence="2" type="ORF">P3W24_14165</name>
</gene>